<evidence type="ECO:0000259" key="7">
    <source>
        <dbReference type="Pfam" id="PF07714"/>
    </source>
</evidence>
<dbReference type="InterPro" id="IPR011009">
    <property type="entry name" value="Kinase-like_dom_sf"/>
</dbReference>
<dbReference type="GO" id="GO:0005524">
    <property type="term" value="F:ATP binding"/>
    <property type="evidence" value="ECO:0007669"/>
    <property type="project" value="UniProtKB-UniRule"/>
</dbReference>
<proteinExistence type="predicted"/>
<dbReference type="InterPro" id="IPR017441">
    <property type="entry name" value="Protein_kinase_ATP_BS"/>
</dbReference>
<evidence type="ECO:0000256" key="4">
    <source>
        <dbReference type="ARBA" id="ARBA00022840"/>
    </source>
</evidence>
<dbReference type="PANTHER" id="PTHR44329">
    <property type="entry name" value="SERINE/THREONINE-PROTEIN KINASE TNNI3K-RELATED"/>
    <property type="match status" value="1"/>
</dbReference>
<evidence type="ECO:0000313" key="9">
    <source>
        <dbReference type="Proteomes" id="UP000440367"/>
    </source>
</evidence>
<evidence type="ECO:0000256" key="1">
    <source>
        <dbReference type="ARBA" id="ARBA00022679"/>
    </source>
</evidence>
<dbReference type="PANTHER" id="PTHR44329:SF288">
    <property type="entry name" value="MITOGEN-ACTIVATED PROTEIN KINASE KINASE KINASE 20"/>
    <property type="match status" value="1"/>
</dbReference>
<gene>
    <name evidence="8" type="ORF">PF002_g21220</name>
</gene>
<evidence type="ECO:0000256" key="3">
    <source>
        <dbReference type="ARBA" id="ARBA00022777"/>
    </source>
</evidence>
<name>A0A6A3XR35_9STRA</name>
<feature type="region of interest" description="Disordered" evidence="6">
    <location>
        <begin position="196"/>
        <end position="222"/>
    </location>
</feature>
<keyword evidence="1" id="KW-0808">Transferase</keyword>
<feature type="binding site" evidence="5">
    <location>
        <position position="295"/>
    </location>
    <ligand>
        <name>ATP</name>
        <dbReference type="ChEBI" id="CHEBI:30616"/>
    </ligand>
</feature>
<dbReference type="Gene3D" id="3.30.200.20">
    <property type="entry name" value="Phosphorylase Kinase, domain 1"/>
    <property type="match status" value="1"/>
</dbReference>
<feature type="domain" description="Serine-threonine/tyrosine-protein kinase catalytic" evidence="7">
    <location>
        <begin position="318"/>
        <end position="361"/>
    </location>
</feature>
<evidence type="ECO:0000256" key="2">
    <source>
        <dbReference type="ARBA" id="ARBA00022741"/>
    </source>
</evidence>
<dbReference type="InterPro" id="IPR051681">
    <property type="entry name" value="Ser/Thr_Kinases-Pseudokinases"/>
</dbReference>
<dbReference type="Proteomes" id="UP000440367">
    <property type="component" value="Unassembled WGS sequence"/>
</dbReference>
<dbReference type="EMBL" id="QXGD01001609">
    <property type="protein sequence ID" value="KAE9202524.1"/>
    <property type="molecule type" value="Genomic_DNA"/>
</dbReference>
<dbReference type="InterPro" id="IPR001245">
    <property type="entry name" value="Ser-Thr/Tyr_kinase_cat_dom"/>
</dbReference>
<keyword evidence="4 5" id="KW-0067">ATP-binding</keyword>
<comment type="caution">
    <text evidence="8">The sequence shown here is derived from an EMBL/GenBank/DDBJ whole genome shotgun (WGS) entry which is preliminary data.</text>
</comment>
<reference evidence="8 9" key="1">
    <citation type="submission" date="2018-08" db="EMBL/GenBank/DDBJ databases">
        <title>Genomic investigation of the strawberry pathogen Phytophthora fragariae indicates pathogenicity is determined by transcriptional variation in three key races.</title>
        <authorList>
            <person name="Adams T.M."/>
            <person name="Armitage A.D."/>
            <person name="Sobczyk M.K."/>
            <person name="Bates H.J."/>
            <person name="Dunwell J.M."/>
            <person name="Nellist C.F."/>
            <person name="Harrison R.J."/>
        </authorList>
    </citation>
    <scope>NUCLEOTIDE SEQUENCE [LARGE SCALE GENOMIC DNA]</scope>
    <source>
        <strain evidence="8 9">BC-1</strain>
    </source>
</reference>
<organism evidence="8 9">
    <name type="scientific">Phytophthora fragariae</name>
    <dbReference type="NCBI Taxonomy" id="53985"/>
    <lineage>
        <taxon>Eukaryota</taxon>
        <taxon>Sar</taxon>
        <taxon>Stramenopiles</taxon>
        <taxon>Oomycota</taxon>
        <taxon>Peronosporomycetes</taxon>
        <taxon>Peronosporales</taxon>
        <taxon>Peronosporaceae</taxon>
        <taxon>Phytophthora</taxon>
    </lineage>
</organism>
<dbReference type="Gene3D" id="1.10.510.10">
    <property type="entry name" value="Transferase(Phosphotransferase) domain 1"/>
    <property type="match status" value="1"/>
</dbReference>
<keyword evidence="3" id="KW-0418">Kinase</keyword>
<dbReference type="Pfam" id="PF07714">
    <property type="entry name" value="PK_Tyr_Ser-Thr"/>
    <property type="match status" value="1"/>
</dbReference>
<sequence length="393" mass="43167">MNKENTKVRGNQRKLTFQRRKKPNALRIDPDAAPTRTSTFFGTVGSPIKMGPGNGVGGRRAPKLPPRPSPTPALENPVVDSEAATLDINQKAAFREELRRQQKAKQRAEKAKQQQHEKAKGEAKEAKEATELPKHPDETSVATVRNDNGRPKHRGRRNSTEFIGAPMEPVQQLKLDGAKKAKIPHFLSAWFNAGHDTKATTDTDNSEAESAKTDETVVSADETEVRGKVALQEPYVAAAAKPPPVDAAKDKERSALKHRPNNINFNEITLGRMIGEGAFGKVHEGKWRGKSVAVKLLICQDLRSDILNEFQSEIQAALGVLNRNLRPNIPRECPPFFSRLMKACWNRQPELRPSFPHIVNAFRTYQSSISESRATSSAAASAKAAMAASVAAS</sequence>
<dbReference type="SUPFAM" id="SSF56112">
    <property type="entry name" value="Protein kinase-like (PK-like)"/>
    <property type="match status" value="2"/>
</dbReference>
<feature type="compositionally biased region" description="Basic and acidic residues" evidence="6">
    <location>
        <begin position="93"/>
        <end position="138"/>
    </location>
</feature>
<evidence type="ECO:0000313" key="8">
    <source>
        <dbReference type="EMBL" id="KAE9202524.1"/>
    </source>
</evidence>
<dbReference type="PROSITE" id="PS00107">
    <property type="entry name" value="PROTEIN_KINASE_ATP"/>
    <property type="match status" value="1"/>
</dbReference>
<feature type="compositionally biased region" description="Basic residues" evidence="6">
    <location>
        <begin position="10"/>
        <end position="24"/>
    </location>
</feature>
<evidence type="ECO:0000256" key="6">
    <source>
        <dbReference type="SAM" id="MobiDB-lite"/>
    </source>
</evidence>
<accession>A0A6A3XR35</accession>
<evidence type="ECO:0000256" key="5">
    <source>
        <dbReference type="PROSITE-ProRule" id="PRU10141"/>
    </source>
</evidence>
<keyword evidence="2 5" id="KW-0547">Nucleotide-binding</keyword>
<feature type="region of interest" description="Disordered" evidence="6">
    <location>
        <begin position="1"/>
        <end position="159"/>
    </location>
</feature>
<dbReference type="GO" id="GO:0004674">
    <property type="term" value="F:protein serine/threonine kinase activity"/>
    <property type="evidence" value="ECO:0007669"/>
    <property type="project" value="TreeGrafter"/>
</dbReference>
<dbReference type="AlphaFoldDB" id="A0A6A3XR35"/>
<protein>
    <recommendedName>
        <fullName evidence="7">Serine-threonine/tyrosine-protein kinase catalytic domain-containing protein</fullName>
    </recommendedName>
</protein>